<dbReference type="AlphaFoldDB" id="A0A8H3FR53"/>
<dbReference type="EMBL" id="CAJPDT010000048">
    <property type="protein sequence ID" value="CAF9927869.1"/>
    <property type="molecule type" value="Genomic_DNA"/>
</dbReference>
<evidence type="ECO:0000313" key="1">
    <source>
        <dbReference type="EMBL" id="CAF9927869.1"/>
    </source>
</evidence>
<protein>
    <submittedName>
        <fullName evidence="1">Uncharacterized protein</fullName>
    </submittedName>
</protein>
<sequence>MHAYILCLREQLRESAVKVVELFPPAVQTELHDEKHQPNIKNGRQIGIPLEQFTNEAYKGLAAGKEEVVVGVGQDWYNKIEPARQEFFHGMVKMMRQRHD</sequence>
<name>A0A8H3FR53_9LECA</name>
<accession>A0A8H3FR53</accession>
<dbReference type="OrthoDB" id="37659at2759"/>
<organism evidence="1 2">
    <name type="scientific">Imshaugia aleurites</name>
    <dbReference type="NCBI Taxonomy" id="172621"/>
    <lineage>
        <taxon>Eukaryota</taxon>
        <taxon>Fungi</taxon>
        <taxon>Dikarya</taxon>
        <taxon>Ascomycota</taxon>
        <taxon>Pezizomycotina</taxon>
        <taxon>Lecanoromycetes</taxon>
        <taxon>OSLEUM clade</taxon>
        <taxon>Lecanoromycetidae</taxon>
        <taxon>Lecanorales</taxon>
        <taxon>Lecanorineae</taxon>
        <taxon>Parmeliaceae</taxon>
        <taxon>Imshaugia</taxon>
    </lineage>
</organism>
<proteinExistence type="predicted"/>
<gene>
    <name evidence="1" type="ORF">IMSHALPRED_007318</name>
</gene>
<keyword evidence="2" id="KW-1185">Reference proteome</keyword>
<evidence type="ECO:0000313" key="2">
    <source>
        <dbReference type="Proteomes" id="UP000664534"/>
    </source>
</evidence>
<dbReference type="Proteomes" id="UP000664534">
    <property type="component" value="Unassembled WGS sequence"/>
</dbReference>
<comment type="caution">
    <text evidence="1">The sequence shown here is derived from an EMBL/GenBank/DDBJ whole genome shotgun (WGS) entry which is preliminary data.</text>
</comment>
<reference evidence="1" key="1">
    <citation type="submission" date="2021-03" db="EMBL/GenBank/DDBJ databases">
        <authorList>
            <person name="Tagirdzhanova G."/>
        </authorList>
    </citation>
    <scope>NUCLEOTIDE SEQUENCE</scope>
</reference>